<sequence length="281" mass="29591">MSQPPVVPDTWPRDALGASSLGMPGAHLRDFLATVVAHGCTSVELRVGEGEVVPRSMASDDAEAVGDVCRRAGVEVLALASYVKVCAPGDDDVVIGDLVEHLRLAAAIGAGGVRVFPGGVDGGPEDDVRGGRRIAGAAVAAEELGARILMETHDSHPRAVDVERILRRAGVGDRTVGVIWDAAHPWIAGEDPAATAAVLQPWLAHVQLKDVAARQRGAEPVLTGHGILPLGEVLDALDDRELRLPLVLEWEKAWFEGIPELAEALAATGQWLSGHRPTRHS</sequence>
<evidence type="ECO:0000256" key="1">
    <source>
        <dbReference type="ARBA" id="ARBA00023277"/>
    </source>
</evidence>
<dbReference type="RefSeq" id="WP_156971238.1">
    <property type="nucleotide sequence ID" value="NZ_AVPJ01000001.1"/>
</dbReference>
<dbReference type="InterPro" id="IPR036237">
    <property type="entry name" value="Xyl_isomerase-like_sf"/>
</dbReference>
<evidence type="ECO:0000313" key="3">
    <source>
        <dbReference type="EMBL" id="KGN34884.1"/>
    </source>
</evidence>
<dbReference type="EMBL" id="AVPJ01000001">
    <property type="protein sequence ID" value="KGN34884.1"/>
    <property type="molecule type" value="Genomic_DNA"/>
</dbReference>
<name>A0A0A0JDJ8_9MICO</name>
<dbReference type="SUPFAM" id="SSF51658">
    <property type="entry name" value="Xylose isomerase-like"/>
    <property type="match status" value="1"/>
</dbReference>
<evidence type="ECO:0000259" key="2">
    <source>
        <dbReference type="Pfam" id="PF01261"/>
    </source>
</evidence>
<dbReference type="eggNOG" id="COG1082">
    <property type="taxonomic scope" value="Bacteria"/>
</dbReference>
<protein>
    <submittedName>
        <fullName evidence="3">TIM barrel domain-containing protein</fullName>
    </submittedName>
</protein>
<proteinExistence type="predicted"/>
<dbReference type="PANTHER" id="PTHR12110">
    <property type="entry name" value="HYDROXYPYRUVATE ISOMERASE"/>
    <property type="match status" value="1"/>
</dbReference>
<dbReference type="Pfam" id="PF01261">
    <property type="entry name" value="AP_endonuc_2"/>
    <property type="match status" value="1"/>
</dbReference>
<dbReference type="Gene3D" id="3.20.20.150">
    <property type="entry name" value="Divalent-metal-dependent TIM barrel enzymes"/>
    <property type="match status" value="1"/>
</dbReference>
<dbReference type="AlphaFoldDB" id="A0A0A0JDJ8"/>
<dbReference type="Proteomes" id="UP000030002">
    <property type="component" value="Unassembled WGS sequence"/>
</dbReference>
<accession>A0A0A0JDJ8</accession>
<dbReference type="OrthoDB" id="9815124at2"/>
<organism evidence="3 4">
    <name type="scientific">Knoellia sinensis KCTC 19936</name>
    <dbReference type="NCBI Taxonomy" id="1385520"/>
    <lineage>
        <taxon>Bacteria</taxon>
        <taxon>Bacillati</taxon>
        <taxon>Actinomycetota</taxon>
        <taxon>Actinomycetes</taxon>
        <taxon>Micrococcales</taxon>
        <taxon>Intrasporangiaceae</taxon>
        <taxon>Knoellia</taxon>
    </lineage>
</organism>
<dbReference type="InterPro" id="IPR050312">
    <property type="entry name" value="IolE/XylAMocC-like"/>
</dbReference>
<comment type="caution">
    <text evidence="3">The sequence shown here is derived from an EMBL/GenBank/DDBJ whole genome shotgun (WGS) entry which is preliminary data.</text>
</comment>
<dbReference type="STRING" id="1385520.N802_02290"/>
<feature type="domain" description="Xylose isomerase-like TIM barrel" evidence="2">
    <location>
        <begin position="33"/>
        <end position="263"/>
    </location>
</feature>
<evidence type="ECO:0000313" key="4">
    <source>
        <dbReference type="Proteomes" id="UP000030002"/>
    </source>
</evidence>
<gene>
    <name evidence="3" type="ORF">N802_02290</name>
</gene>
<reference evidence="3 4" key="1">
    <citation type="submission" date="2013-08" db="EMBL/GenBank/DDBJ databases">
        <title>The genome sequence of Knoellia sinensis.</title>
        <authorList>
            <person name="Zhu W."/>
            <person name="Wang G."/>
        </authorList>
    </citation>
    <scope>NUCLEOTIDE SEQUENCE [LARGE SCALE GENOMIC DNA]</scope>
    <source>
        <strain evidence="3 4">KCTC 19936</strain>
    </source>
</reference>
<dbReference type="InterPro" id="IPR013022">
    <property type="entry name" value="Xyl_isomerase-like_TIM-brl"/>
</dbReference>
<keyword evidence="4" id="KW-1185">Reference proteome</keyword>
<keyword evidence="1" id="KW-0119">Carbohydrate metabolism</keyword>